<dbReference type="AlphaFoldDB" id="A0AAC9JET7"/>
<evidence type="ECO:0000313" key="1">
    <source>
        <dbReference type="EMBL" id="APD91986.1"/>
    </source>
</evidence>
<protein>
    <submittedName>
        <fullName evidence="1">Uncharacterized protein</fullName>
    </submittedName>
</protein>
<keyword evidence="1" id="KW-0614">Plasmid</keyword>
<dbReference type="EMBL" id="CP018025">
    <property type="protein sequence ID" value="APD91986.1"/>
    <property type="molecule type" value="Genomic_DNA"/>
</dbReference>
<accession>A0AAC9JET7</accession>
<dbReference type="Proteomes" id="UP000182101">
    <property type="component" value="Plasmid pAMCP48-600"/>
</dbReference>
<proteinExistence type="predicted"/>
<gene>
    <name evidence="1" type="ORF">BM524_18875</name>
</gene>
<evidence type="ECO:0000313" key="2">
    <source>
        <dbReference type="Proteomes" id="UP000182101"/>
    </source>
</evidence>
<geneLocation type="plasmid" evidence="2">
    <name>pamcp48-600</name>
</geneLocation>
<sequence length="71" mass="8180">MTPLMKVFSEDNKKHKVIEGVRLTPEGKEVRTLADIKRSDRVLYKLDNGKQYTLTHEDLKSAPDVKPDWGL</sequence>
<dbReference type="RefSeq" id="WP_071960596.1">
    <property type="nucleotide sequence ID" value="NZ_CP018025.1"/>
</dbReference>
<name>A0AAC9JET7_9ALTE</name>
<reference evidence="1 2" key="1">
    <citation type="submission" date="2016-11" db="EMBL/GenBank/DDBJ databases">
        <title>Networking in microbes: conjugative elements and plasmids in the genus Alteromonas.</title>
        <authorList>
            <person name="Lopez-Perez M."/>
            <person name="Ramon-Marco N."/>
            <person name="Rodriguez-Valera F."/>
        </authorList>
    </citation>
    <scope>NUCLEOTIDE SEQUENCE [LARGE SCALE GENOMIC DNA]</scope>
    <source>
        <strain evidence="1 2">CP48</strain>
        <plasmid evidence="2">pamcp48-600</plasmid>
    </source>
</reference>
<organism evidence="1 2">
    <name type="scientific">Alteromonas mediterranea</name>
    <dbReference type="NCBI Taxonomy" id="314275"/>
    <lineage>
        <taxon>Bacteria</taxon>
        <taxon>Pseudomonadati</taxon>
        <taxon>Pseudomonadota</taxon>
        <taxon>Gammaproteobacteria</taxon>
        <taxon>Alteromonadales</taxon>
        <taxon>Alteromonadaceae</taxon>
        <taxon>Alteromonas/Salinimonas group</taxon>
        <taxon>Alteromonas</taxon>
    </lineage>
</organism>